<evidence type="ECO:0000313" key="1">
    <source>
        <dbReference type="EMBL" id="OGI52665.1"/>
    </source>
</evidence>
<proteinExistence type="predicted"/>
<dbReference type="EMBL" id="MFTC01000010">
    <property type="protein sequence ID" value="OGI52665.1"/>
    <property type="molecule type" value="Genomic_DNA"/>
</dbReference>
<gene>
    <name evidence="1" type="ORF">A3A87_10290</name>
</gene>
<dbReference type="InterPro" id="IPR025427">
    <property type="entry name" value="DUF4160"/>
</dbReference>
<evidence type="ECO:0008006" key="3">
    <source>
        <dbReference type="Google" id="ProtNLM"/>
    </source>
</evidence>
<dbReference type="STRING" id="1817768.A3A87_10290"/>
<organism evidence="1 2">
    <name type="scientific">Candidatus Muproteobacteria bacterium RIFCSPLOWO2_01_FULL_60_18</name>
    <dbReference type="NCBI Taxonomy" id="1817768"/>
    <lineage>
        <taxon>Bacteria</taxon>
        <taxon>Pseudomonadati</taxon>
        <taxon>Pseudomonadota</taxon>
        <taxon>Candidatus Muproteobacteria</taxon>
    </lineage>
</organism>
<comment type="caution">
    <text evidence="1">The sequence shown here is derived from an EMBL/GenBank/DDBJ whole genome shotgun (WGS) entry which is preliminary data.</text>
</comment>
<reference evidence="1 2" key="1">
    <citation type="journal article" date="2016" name="Nat. Commun.">
        <title>Thousands of microbial genomes shed light on interconnected biogeochemical processes in an aquifer system.</title>
        <authorList>
            <person name="Anantharaman K."/>
            <person name="Brown C.T."/>
            <person name="Hug L.A."/>
            <person name="Sharon I."/>
            <person name="Castelle C.J."/>
            <person name="Probst A.J."/>
            <person name="Thomas B.C."/>
            <person name="Singh A."/>
            <person name="Wilkins M.J."/>
            <person name="Karaoz U."/>
            <person name="Brodie E.L."/>
            <person name="Williams K.H."/>
            <person name="Hubbard S.S."/>
            <person name="Banfield J.F."/>
        </authorList>
    </citation>
    <scope>NUCLEOTIDE SEQUENCE [LARGE SCALE GENOMIC DNA]</scope>
</reference>
<sequence>MPTILRIGPYRFFFYSNEKGEPPHIHVQRERFLAKFWLNPVALAGSKRFASHELRAIQKHVEDNRKIFLEAWNEYISG</sequence>
<protein>
    <recommendedName>
        <fullName evidence="3">DUF4160 domain-containing protein</fullName>
    </recommendedName>
</protein>
<name>A0A1F6U5J7_9PROT</name>
<accession>A0A1F6U5J7</accession>
<dbReference type="AlphaFoldDB" id="A0A1F6U5J7"/>
<dbReference type="Pfam" id="PF13711">
    <property type="entry name" value="DUF4160"/>
    <property type="match status" value="1"/>
</dbReference>
<evidence type="ECO:0000313" key="2">
    <source>
        <dbReference type="Proteomes" id="UP000179037"/>
    </source>
</evidence>
<dbReference type="Proteomes" id="UP000179037">
    <property type="component" value="Unassembled WGS sequence"/>
</dbReference>